<name>A0A2T6ZAN6_TUBBO</name>
<accession>A0A2T6ZAN6</accession>
<protein>
    <submittedName>
        <fullName evidence="1">Uncharacterized protein</fullName>
    </submittedName>
</protein>
<dbReference type="Proteomes" id="UP000244722">
    <property type="component" value="Unassembled WGS sequence"/>
</dbReference>
<reference evidence="1 2" key="1">
    <citation type="submission" date="2017-04" db="EMBL/GenBank/DDBJ databases">
        <title>Draft genome sequence of Tuber borchii Vittad., a whitish edible truffle.</title>
        <authorList>
            <consortium name="DOE Joint Genome Institute"/>
            <person name="Murat C."/>
            <person name="Kuo A."/>
            <person name="Barry K.W."/>
            <person name="Clum A."/>
            <person name="Dockter R.B."/>
            <person name="Fauchery L."/>
            <person name="Iotti M."/>
            <person name="Kohler A."/>
            <person name="Labutti K."/>
            <person name="Lindquist E.A."/>
            <person name="Lipzen A."/>
            <person name="Ohm R.A."/>
            <person name="Wang M."/>
            <person name="Grigoriev I.V."/>
            <person name="Zambonelli A."/>
            <person name="Martin F.M."/>
        </authorList>
    </citation>
    <scope>NUCLEOTIDE SEQUENCE [LARGE SCALE GENOMIC DNA]</scope>
    <source>
        <strain evidence="1 2">Tbo3840</strain>
    </source>
</reference>
<organism evidence="1 2">
    <name type="scientific">Tuber borchii</name>
    <name type="common">White truffle</name>
    <dbReference type="NCBI Taxonomy" id="42251"/>
    <lineage>
        <taxon>Eukaryota</taxon>
        <taxon>Fungi</taxon>
        <taxon>Dikarya</taxon>
        <taxon>Ascomycota</taxon>
        <taxon>Pezizomycotina</taxon>
        <taxon>Pezizomycetes</taxon>
        <taxon>Pezizales</taxon>
        <taxon>Tuberaceae</taxon>
        <taxon>Tuber</taxon>
    </lineage>
</organism>
<proteinExistence type="predicted"/>
<evidence type="ECO:0000313" key="1">
    <source>
        <dbReference type="EMBL" id="PUU72545.1"/>
    </source>
</evidence>
<comment type="caution">
    <text evidence="1">The sequence shown here is derived from an EMBL/GenBank/DDBJ whole genome shotgun (WGS) entry which is preliminary data.</text>
</comment>
<dbReference type="OrthoDB" id="5475159at2759"/>
<dbReference type="EMBL" id="NESQ01000509">
    <property type="protein sequence ID" value="PUU72545.1"/>
    <property type="molecule type" value="Genomic_DNA"/>
</dbReference>
<keyword evidence="2" id="KW-1185">Reference proteome</keyword>
<sequence>MAPGYLWRHLKRPGVCGRIGDEKAAWRNLHRIEHDRLLPTRITRAERRREANKAKTQKKLRASKFELRARNMGITEKSLIAQKVAIWEGTYAAEQSRDSIGVGIPYSIPFWSLL</sequence>
<gene>
    <name evidence="1" type="ORF">B9Z19DRAFT_1137296</name>
</gene>
<evidence type="ECO:0000313" key="2">
    <source>
        <dbReference type="Proteomes" id="UP000244722"/>
    </source>
</evidence>
<dbReference type="AlphaFoldDB" id="A0A2T6ZAN6"/>